<dbReference type="Proteomes" id="UP000248714">
    <property type="component" value="Unassembled WGS sequence"/>
</dbReference>
<evidence type="ECO:0000313" key="2">
    <source>
        <dbReference type="EMBL" id="RAS70886.1"/>
    </source>
</evidence>
<dbReference type="EMBL" id="QLTT01000001">
    <property type="protein sequence ID" value="RAS70886.1"/>
    <property type="molecule type" value="Genomic_DNA"/>
</dbReference>
<protein>
    <submittedName>
        <fullName evidence="2">Uncharacterized protein</fullName>
    </submittedName>
</protein>
<reference evidence="2 3" key="1">
    <citation type="submission" date="2018-06" db="EMBL/GenBank/DDBJ databases">
        <title>Genomic Encyclopedia of Type Strains, Phase IV (KMG-IV): sequencing the most valuable type-strain genomes for metagenomic binning, comparative biology and taxonomic classification.</title>
        <authorList>
            <person name="Goeker M."/>
        </authorList>
    </citation>
    <scope>NUCLEOTIDE SEQUENCE [LARGE SCALE GENOMIC DNA]</scope>
    <source>
        <strain evidence="2 3">DSM 45479</strain>
    </source>
</reference>
<feature type="region of interest" description="Disordered" evidence="1">
    <location>
        <begin position="31"/>
        <end position="50"/>
    </location>
</feature>
<accession>A0ABX9ELP7</accession>
<evidence type="ECO:0000313" key="3">
    <source>
        <dbReference type="Proteomes" id="UP000248714"/>
    </source>
</evidence>
<feature type="compositionally biased region" description="Basic and acidic residues" evidence="1">
    <location>
        <begin position="32"/>
        <end position="42"/>
    </location>
</feature>
<sequence length="198" mass="20842">MSSTSSGEVGIRDGVSSARYHQWALPLQGRYHTGDRGLDPRARSGGSGRACLGSLSVDRTGPALVSGEYRSHAAGAGGRVVRWPLNDATDLPRADNGATVGTATASAAYSTPVFQMQGVATDGTWYYMAGECPQSWVPDLIARGACSCIHRARPGGEPSVVTRSPSLTQNLSYSTASGRLWGLNEYTGHRVVFSIDPP</sequence>
<comment type="caution">
    <text evidence="2">The sequence shown here is derived from an EMBL/GenBank/DDBJ whole genome shotgun (WGS) entry which is preliminary data.</text>
</comment>
<dbReference type="RefSeq" id="WP_112225804.1">
    <property type="nucleotide sequence ID" value="NZ_QLTT01000001.1"/>
</dbReference>
<proteinExistence type="predicted"/>
<organism evidence="2 3">
    <name type="scientific">Lentzea atacamensis</name>
    <dbReference type="NCBI Taxonomy" id="531938"/>
    <lineage>
        <taxon>Bacteria</taxon>
        <taxon>Bacillati</taxon>
        <taxon>Actinomycetota</taxon>
        <taxon>Actinomycetes</taxon>
        <taxon>Pseudonocardiales</taxon>
        <taxon>Pseudonocardiaceae</taxon>
        <taxon>Lentzea</taxon>
    </lineage>
</organism>
<keyword evidence="3" id="KW-1185">Reference proteome</keyword>
<evidence type="ECO:0000256" key="1">
    <source>
        <dbReference type="SAM" id="MobiDB-lite"/>
    </source>
</evidence>
<name>A0ABX9ELP7_9PSEU</name>
<gene>
    <name evidence="2" type="ORF">C8D87_1011187</name>
</gene>